<dbReference type="PANTHER" id="PTHR19282">
    <property type="entry name" value="TETRASPANIN"/>
    <property type="match status" value="1"/>
</dbReference>
<dbReference type="SUPFAM" id="SSF48652">
    <property type="entry name" value="Tetraspanin"/>
    <property type="match status" value="1"/>
</dbReference>
<dbReference type="PANTHER" id="PTHR19282:SF544">
    <property type="entry name" value="TETRASPANIN"/>
    <property type="match status" value="1"/>
</dbReference>
<dbReference type="GO" id="GO:0005886">
    <property type="term" value="C:plasma membrane"/>
    <property type="evidence" value="ECO:0007669"/>
    <property type="project" value="TreeGrafter"/>
</dbReference>
<dbReference type="EMBL" id="KL363261">
    <property type="protein sequence ID" value="KFD49968.1"/>
    <property type="molecule type" value="Genomic_DNA"/>
</dbReference>
<dbReference type="InterPro" id="IPR018499">
    <property type="entry name" value="Tetraspanin/Peripherin"/>
</dbReference>
<keyword evidence="2 5" id="KW-0812">Transmembrane</keyword>
<evidence type="ECO:0000256" key="5">
    <source>
        <dbReference type="SAM" id="Phobius"/>
    </source>
</evidence>
<protein>
    <submittedName>
        <fullName evidence="6">Uncharacterized protein</fullName>
    </submittedName>
</protein>
<evidence type="ECO:0000256" key="1">
    <source>
        <dbReference type="ARBA" id="ARBA00004141"/>
    </source>
</evidence>
<evidence type="ECO:0000256" key="2">
    <source>
        <dbReference type="ARBA" id="ARBA00022692"/>
    </source>
</evidence>
<dbReference type="AlphaFoldDB" id="A0A085LYC2"/>
<feature type="transmembrane region" description="Helical" evidence="5">
    <location>
        <begin position="339"/>
        <end position="363"/>
    </location>
</feature>
<dbReference type="InterPro" id="IPR008952">
    <property type="entry name" value="Tetraspanin_EC2_sf"/>
</dbReference>
<proteinExistence type="predicted"/>
<dbReference type="Proteomes" id="UP000030764">
    <property type="component" value="Unassembled WGS sequence"/>
</dbReference>
<organism evidence="6 7">
    <name type="scientific">Trichuris suis</name>
    <name type="common">pig whipworm</name>
    <dbReference type="NCBI Taxonomy" id="68888"/>
    <lineage>
        <taxon>Eukaryota</taxon>
        <taxon>Metazoa</taxon>
        <taxon>Ecdysozoa</taxon>
        <taxon>Nematoda</taxon>
        <taxon>Enoplea</taxon>
        <taxon>Dorylaimia</taxon>
        <taxon>Trichinellida</taxon>
        <taxon>Trichuridae</taxon>
        <taxon>Trichuris</taxon>
    </lineage>
</organism>
<evidence type="ECO:0000313" key="7">
    <source>
        <dbReference type="Proteomes" id="UP000030764"/>
    </source>
</evidence>
<sequence>MTDHAHLTPASWAAPVYFTRPVTKPILRFCAIVLRKKTFQFLNAKQWPPDFIGSKHWVKILPMGSPFTAFHCSLVFERSIGKASILVVASLTNKIPPATKSLVVTMGSRVSISCLKAWSIFLCCLLFVYGLALLAICLWMQLDPRRRVALDYVSYHEDDPLLQTSVTMLTACSAVSFLLVVLGCFGSCKNAVCIIGFNSFLLVLTTAATLIASFLAVAFFDKVANRMDGYLYHLVHRRYGREQWATNLMDTVQFYHKCCGSNNSQDYLLSYWQITHSPGMIHFVPISCCTQRQNSYPPYNLHPIDDRCQEFPYEKQPPLAIYQQGCHEKVTIWIIQNCWFIAALAFAASLLHAFALIVELKLFRRLFGAPRARATYN</sequence>
<name>A0A085LYC2_9BILA</name>
<feature type="transmembrane region" description="Helical" evidence="5">
    <location>
        <begin position="162"/>
        <end position="185"/>
    </location>
</feature>
<accession>A0A085LYC2</accession>
<keyword evidence="7" id="KW-1185">Reference proteome</keyword>
<dbReference type="Pfam" id="PF00335">
    <property type="entry name" value="Tetraspanin"/>
    <property type="match status" value="1"/>
</dbReference>
<evidence type="ECO:0000256" key="3">
    <source>
        <dbReference type="ARBA" id="ARBA00022989"/>
    </source>
</evidence>
<feature type="transmembrane region" description="Helical" evidence="5">
    <location>
        <begin position="197"/>
        <end position="220"/>
    </location>
</feature>
<dbReference type="Gene3D" id="1.10.1450.10">
    <property type="entry name" value="Tetraspanin"/>
    <property type="match status" value="1"/>
</dbReference>
<feature type="transmembrane region" description="Helical" evidence="5">
    <location>
        <begin position="118"/>
        <end position="142"/>
    </location>
</feature>
<reference evidence="6 7" key="1">
    <citation type="journal article" date="2014" name="Nat. Genet.">
        <title>Genome and transcriptome of the porcine whipworm Trichuris suis.</title>
        <authorList>
            <person name="Jex A.R."/>
            <person name="Nejsum P."/>
            <person name="Schwarz E.M."/>
            <person name="Hu L."/>
            <person name="Young N.D."/>
            <person name="Hall R.S."/>
            <person name="Korhonen P.K."/>
            <person name="Liao S."/>
            <person name="Thamsborg S."/>
            <person name="Xia J."/>
            <person name="Xu P."/>
            <person name="Wang S."/>
            <person name="Scheerlinck J.P."/>
            <person name="Hofmann A."/>
            <person name="Sternberg P.W."/>
            <person name="Wang J."/>
            <person name="Gasser R.B."/>
        </authorList>
    </citation>
    <scope>NUCLEOTIDE SEQUENCE [LARGE SCALE GENOMIC DNA]</scope>
    <source>
        <strain evidence="6">DCEP-RM93M</strain>
    </source>
</reference>
<keyword evidence="4 5" id="KW-0472">Membrane</keyword>
<evidence type="ECO:0000256" key="4">
    <source>
        <dbReference type="ARBA" id="ARBA00023136"/>
    </source>
</evidence>
<gene>
    <name evidence="6" type="ORF">M513_09182</name>
</gene>
<evidence type="ECO:0000313" key="6">
    <source>
        <dbReference type="EMBL" id="KFD49968.1"/>
    </source>
</evidence>
<dbReference type="PRINTS" id="PR00259">
    <property type="entry name" value="TMFOUR"/>
</dbReference>
<keyword evidence="3 5" id="KW-1133">Transmembrane helix</keyword>
<comment type="subcellular location">
    <subcellularLocation>
        <location evidence="1">Membrane</location>
        <topology evidence="1">Multi-pass membrane protein</topology>
    </subcellularLocation>
</comment>